<feature type="domain" description="HSF-type DNA-binding" evidence="4">
    <location>
        <begin position="1"/>
        <end position="52"/>
    </location>
</feature>
<evidence type="ECO:0000313" key="5">
    <source>
        <dbReference type="EMBL" id="CAE2284040.1"/>
    </source>
</evidence>
<evidence type="ECO:0000256" key="1">
    <source>
        <dbReference type="ARBA" id="ARBA00004123"/>
    </source>
</evidence>
<accession>A0A7S4K4X2</accession>
<dbReference type="GO" id="GO:0003700">
    <property type="term" value="F:DNA-binding transcription factor activity"/>
    <property type="evidence" value="ECO:0007669"/>
    <property type="project" value="InterPro"/>
</dbReference>
<comment type="subcellular location">
    <subcellularLocation>
        <location evidence="1">Nucleus</location>
    </subcellularLocation>
</comment>
<evidence type="ECO:0000256" key="2">
    <source>
        <dbReference type="ARBA" id="ARBA00023125"/>
    </source>
</evidence>
<dbReference type="InterPro" id="IPR036390">
    <property type="entry name" value="WH_DNA-bd_sf"/>
</dbReference>
<name>A0A7S4K4X2_9STRA</name>
<protein>
    <recommendedName>
        <fullName evidence="4">HSF-type DNA-binding domain-containing protein</fullName>
    </recommendedName>
</protein>
<dbReference type="GO" id="GO:0005634">
    <property type="term" value="C:nucleus"/>
    <property type="evidence" value="ECO:0007669"/>
    <property type="project" value="UniProtKB-SubCell"/>
</dbReference>
<dbReference type="SUPFAM" id="SSF46785">
    <property type="entry name" value="Winged helix' DNA-binding domain"/>
    <property type="match status" value="1"/>
</dbReference>
<keyword evidence="3" id="KW-0539">Nucleus</keyword>
<dbReference type="GO" id="GO:0043565">
    <property type="term" value="F:sequence-specific DNA binding"/>
    <property type="evidence" value="ECO:0007669"/>
    <property type="project" value="InterPro"/>
</dbReference>
<dbReference type="PANTHER" id="PTHR10015">
    <property type="entry name" value="HEAT SHOCK TRANSCRIPTION FACTOR"/>
    <property type="match status" value="1"/>
</dbReference>
<dbReference type="InterPro" id="IPR000232">
    <property type="entry name" value="HSF_DNA-bd"/>
</dbReference>
<reference evidence="5" key="1">
    <citation type="submission" date="2021-01" db="EMBL/GenBank/DDBJ databases">
        <authorList>
            <person name="Corre E."/>
            <person name="Pelletier E."/>
            <person name="Niang G."/>
            <person name="Scheremetjew M."/>
            <person name="Finn R."/>
            <person name="Kale V."/>
            <person name="Holt S."/>
            <person name="Cochrane G."/>
            <person name="Meng A."/>
            <person name="Brown T."/>
            <person name="Cohen L."/>
        </authorList>
    </citation>
    <scope>NUCLEOTIDE SEQUENCE</scope>
    <source>
        <strain evidence="5">Isolate 1302-5</strain>
    </source>
</reference>
<keyword evidence="2" id="KW-0238">DNA-binding</keyword>
<dbReference type="EMBL" id="HBKQ01057534">
    <property type="protein sequence ID" value="CAE2284040.1"/>
    <property type="molecule type" value="Transcribed_RNA"/>
</dbReference>
<sequence length="123" mass="13461">MPKYFRMSSLSSFQRQINLYNFKRITEGVDKGAYYHELFLRGKGELTKNLKRVKCKKATTNACGFVSLGGMCPTMGQSLGFYEPDFYSMPSMSSSALTAGKKITGSSPATVTLLGCTLGGTRL</sequence>
<dbReference type="Pfam" id="PF00447">
    <property type="entry name" value="HSF_DNA-bind"/>
    <property type="match status" value="1"/>
</dbReference>
<gene>
    <name evidence="5" type="ORF">OAUR00152_LOCUS39294</name>
</gene>
<dbReference type="InterPro" id="IPR036388">
    <property type="entry name" value="WH-like_DNA-bd_sf"/>
</dbReference>
<organism evidence="5">
    <name type="scientific">Odontella aurita</name>
    <dbReference type="NCBI Taxonomy" id="265563"/>
    <lineage>
        <taxon>Eukaryota</taxon>
        <taxon>Sar</taxon>
        <taxon>Stramenopiles</taxon>
        <taxon>Ochrophyta</taxon>
        <taxon>Bacillariophyta</taxon>
        <taxon>Mediophyceae</taxon>
        <taxon>Biddulphiophycidae</taxon>
        <taxon>Eupodiscales</taxon>
        <taxon>Odontellaceae</taxon>
        <taxon>Odontella</taxon>
    </lineage>
</organism>
<evidence type="ECO:0000256" key="3">
    <source>
        <dbReference type="ARBA" id="ARBA00023242"/>
    </source>
</evidence>
<evidence type="ECO:0000259" key="4">
    <source>
        <dbReference type="Pfam" id="PF00447"/>
    </source>
</evidence>
<dbReference type="Gene3D" id="1.10.10.10">
    <property type="entry name" value="Winged helix-like DNA-binding domain superfamily/Winged helix DNA-binding domain"/>
    <property type="match status" value="1"/>
</dbReference>
<dbReference type="AlphaFoldDB" id="A0A7S4K4X2"/>
<dbReference type="PANTHER" id="PTHR10015:SF206">
    <property type="entry name" value="HSF-TYPE DNA-BINDING DOMAIN-CONTAINING PROTEIN"/>
    <property type="match status" value="1"/>
</dbReference>
<proteinExistence type="predicted"/>